<dbReference type="GO" id="GO:0016020">
    <property type="term" value="C:membrane"/>
    <property type="evidence" value="ECO:0007669"/>
    <property type="project" value="UniProtKB-SubCell"/>
</dbReference>
<dbReference type="EMBL" id="WEIS01076656">
    <property type="protein sequence ID" value="NWI69142.1"/>
    <property type="molecule type" value="Genomic_DNA"/>
</dbReference>
<comment type="similarity">
    <text evidence="2">Belongs to the ITPRIP family.</text>
</comment>
<evidence type="ECO:0000256" key="5">
    <source>
        <dbReference type="ARBA" id="ARBA00022989"/>
    </source>
</evidence>
<feature type="non-terminal residue" evidence="9">
    <location>
        <position position="386"/>
    </location>
</feature>
<evidence type="ECO:0000256" key="1">
    <source>
        <dbReference type="ARBA" id="ARBA00004479"/>
    </source>
</evidence>
<proteinExistence type="inferred from homology"/>
<reference evidence="9" key="1">
    <citation type="submission" date="2019-10" db="EMBL/GenBank/DDBJ databases">
        <title>Bird 10,000 Genomes (B10K) Project - Family phase.</title>
        <authorList>
            <person name="Zhang G."/>
        </authorList>
    </citation>
    <scope>NUCLEOTIDE SEQUENCE</scope>
    <source>
        <strain evidence="9">B10K-DU-002-69</strain>
        <tissue evidence="9">Muscle</tissue>
    </source>
</reference>
<evidence type="ECO:0000256" key="4">
    <source>
        <dbReference type="ARBA" id="ARBA00022729"/>
    </source>
</evidence>
<dbReference type="PANTHER" id="PTHR10656">
    <property type="entry name" value="CELL FATE DETERMINING PROTEIN MAB21-RELATED"/>
    <property type="match status" value="1"/>
</dbReference>
<dbReference type="InterPro" id="IPR026250">
    <property type="entry name" value="ITPRIP-like"/>
</dbReference>
<dbReference type="PRINTS" id="PR02107">
    <property type="entry name" value="INOS145TPRIP"/>
</dbReference>
<dbReference type="InterPro" id="IPR046906">
    <property type="entry name" value="Mab-21_HhH/H2TH-like"/>
</dbReference>
<keyword evidence="6" id="KW-0472">Membrane</keyword>
<evidence type="ECO:0000259" key="8">
    <source>
        <dbReference type="Pfam" id="PF20266"/>
    </source>
</evidence>
<feature type="domain" description="Mab-21-like HhH/H2TH-like" evidence="8">
    <location>
        <begin position="291"/>
        <end position="346"/>
    </location>
</feature>
<evidence type="ECO:0000256" key="2">
    <source>
        <dbReference type="ARBA" id="ARBA00005554"/>
    </source>
</evidence>
<feature type="region of interest" description="Disordered" evidence="7">
    <location>
        <begin position="1"/>
        <end position="30"/>
    </location>
</feature>
<evidence type="ECO:0000256" key="3">
    <source>
        <dbReference type="ARBA" id="ARBA00022692"/>
    </source>
</evidence>
<feature type="compositionally biased region" description="Basic and acidic residues" evidence="7">
    <location>
        <begin position="1"/>
        <end position="13"/>
    </location>
</feature>
<dbReference type="SMART" id="SM01265">
    <property type="entry name" value="Mab-21"/>
    <property type="match status" value="1"/>
</dbReference>
<dbReference type="PANTHER" id="PTHR10656:SF40">
    <property type="entry name" value="INOSITOL 1,4,5-TRISPHOSPHATE RECEPTOR-INTERACTING PROTEIN-LIKE 1"/>
    <property type="match status" value="1"/>
</dbReference>
<accession>A0A851DK71</accession>
<evidence type="ECO:0000256" key="6">
    <source>
        <dbReference type="ARBA" id="ARBA00023136"/>
    </source>
</evidence>
<dbReference type="AlphaFoldDB" id="A0A851DK71"/>
<protein>
    <submittedName>
        <fullName evidence="9">IPIL1 protein</fullName>
    </submittedName>
</protein>
<dbReference type="Gene3D" id="1.10.1410.40">
    <property type="match status" value="1"/>
</dbReference>
<dbReference type="OrthoDB" id="9034619at2759"/>
<dbReference type="InterPro" id="IPR024810">
    <property type="entry name" value="MAB21L/cGLR"/>
</dbReference>
<evidence type="ECO:0000256" key="7">
    <source>
        <dbReference type="SAM" id="MobiDB-lite"/>
    </source>
</evidence>
<keyword evidence="3" id="KW-0812">Transmembrane</keyword>
<comment type="subcellular location">
    <subcellularLocation>
        <location evidence="1">Membrane</location>
        <topology evidence="1">Single-pass type I membrane protein</topology>
    </subcellularLocation>
</comment>
<gene>
    <name evidence="9" type="primary">Itpripl1</name>
    <name evidence="9" type="ORF">TODMEX_R02116</name>
</gene>
<feature type="non-terminal residue" evidence="9">
    <location>
        <position position="1"/>
    </location>
</feature>
<dbReference type="Proteomes" id="UP000660247">
    <property type="component" value="Unassembled WGS sequence"/>
</dbReference>
<evidence type="ECO:0000313" key="10">
    <source>
        <dbReference type="Proteomes" id="UP000660247"/>
    </source>
</evidence>
<keyword evidence="4" id="KW-0732">Signal</keyword>
<dbReference type="Gene3D" id="3.30.460.90">
    <property type="match status" value="1"/>
</dbReference>
<evidence type="ECO:0000313" key="9">
    <source>
        <dbReference type="EMBL" id="NWI69142.1"/>
    </source>
</evidence>
<keyword evidence="5" id="KW-1133">Transmembrane helix</keyword>
<comment type="caution">
    <text evidence="9">The sequence shown here is derived from an EMBL/GenBank/DDBJ whole genome shotgun (WGS) entry which is preliminary data.</text>
</comment>
<name>A0A851DK71_TODME</name>
<dbReference type="Pfam" id="PF20266">
    <property type="entry name" value="Mab-21_C"/>
    <property type="match status" value="1"/>
</dbReference>
<organism evidence="9 10">
    <name type="scientific">Todus mexicanus</name>
    <name type="common">Puerto Rican tody</name>
    <dbReference type="NCBI Taxonomy" id="135184"/>
    <lineage>
        <taxon>Eukaryota</taxon>
        <taxon>Metazoa</taxon>
        <taxon>Chordata</taxon>
        <taxon>Craniata</taxon>
        <taxon>Vertebrata</taxon>
        <taxon>Euteleostomi</taxon>
        <taxon>Archelosauria</taxon>
        <taxon>Archosauria</taxon>
        <taxon>Dinosauria</taxon>
        <taxon>Saurischia</taxon>
        <taxon>Theropoda</taxon>
        <taxon>Coelurosauria</taxon>
        <taxon>Aves</taxon>
        <taxon>Neognathae</taxon>
        <taxon>Neoaves</taxon>
        <taxon>Telluraves</taxon>
        <taxon>Coraciimorphae</taxon>
        <taxon>Coraciiformes</taxon>
        <taxon>Todidae</taxon>
        <taxon>Todus</taxon>
    </lineage>
</organism>
<sequence length="386" mass="43907">SSSAEQQKEKTQSNEESEDLASESDTKNPFSRHIQWPVKKLAQTSREVEKLGGELVSVFQKLLSCSFFPELQPAIGVGSAFEGWSPDENQAVYCLLMPLKAPPQHTFHLELCNKGNNSERKFRIRVDLECTCTKKQQAKNTLCFVHQSEEELRSQGPRLLSIMCTNSYLDVHRTVRWFHNFVKSSWGVVPETRSYNLKLLPSRRSCKLELTTASGRTLFVEMIFGVQVGDSDIFLVSQTTEATLLPGKIWLESCAVAEAKLLRHMARLLPPGKFHLKCLHVCTRILEGTGFSEHMLKTVVMHLLSTMDPSAWSRSNFLTLLEDVIQHLHRCLENKCLNHFFFGNENVPREIILPPDFQTTETLNLFQHLAQDPAAHTKALRGFKLL</sequence>
<keyword evidence="10" id="KW-1185">Reference proteome</keyword>